<evidence type="ECO:0000256" key="3">
    <source>
        <dbReference type="ARBA" id="ARBA00023125"/>
    </source>
</evidence>
<dbReference type="Pfam" id="PF03171">
    <property type="entry name" value="2OG-FeII_Oxy"/>
    <property type="match status" value="1"/>
</dbReference>
<dbReference type="GO" id="GO:0051213">
    <property type="term" value="F:dioxygenase activity"/>
    <property type="evidence" value="ECO:0007669"/>
    <property type="project" value="UniProtKB-KW"/>
</dbReference>
<evidence type="ECO:0000256" key="2">
    <source>
        <dbReference type="ARBA" id="ARBA00023015"/>
    </source>
</evidence>
<name>A0A2U1LCM2_ARTAN</name>
<comment type="caution">
    <text evidence="7">The sequence shown here is derived from an EMBL/GenBank/DDBJ whole genome shotgun (WGS) entry which is preliminary data.</text>
</comment>
<dbReference type="OrthoDB" id="288590at2759"/>
<dbReference type="InterPro" id="IPR044800">
    <property type="entry name" value="LEC2-like"/>
</dbReference>
<organism evidence="7 8">
    <name type="scientific">Artemisia annua</name>
    <name type="common">Sweet wormwood</name>
    <dbReference type="NCBI Taxonomy" id="35608"/>
    <lineage>
        <taxon>Eukaryota</taxon>
        <taxon>Viridiplantae</taxon>
        <taxon>Streptophyta</taxon>
        <taxon>Embryophyta</taxon>
        <taxon>Tracheophyta</taxon>
        <taxon>Spermatophyta</taxon>
        <taxon>Magnoliopsida</taxon>
        <taxon>eudicotyledons</taxon>
        <taxon>Gunneridae</taxon>
        <taxon>Pentapetalae</taxon>
        <taxon>asterids</taxon>
        <taxon>campanulids</taxon>
        <taxon>Asterales</taxon>
        <taxon>Asteraceae</taxon>
        <taxon>Asteroideae</taxon>
        <taxon>Anthemideae</taxon>
        <taxon>Artemisiinae</taxon>
        <taxon>Artemisia</taxon>
    </lineage>
</organism>
<reference evidence="7 8" key="1">
    <citation type="journal article" date="2018" name="Mol. Plant">
        <title>The genome of Artemisia annua provides insight into the evolution of Asteraceae family and artemisinin biosynthesis.</title>
        <authorList>
            <person name="Shen Q."/>
            <person name="Zhang L."/>
            <person name="Liao Z."/>
            <person name="Wang S."/>
            <person name="Yan T."/>
            <person name="Shi P."/>
            <person name="Liu M."/>
            <person name="Fu X."/>
            <person name="Pan Q."/>
            <person name="Wang Y."/>
            <person name="Lv Z."/>
            <person name="Lu X."/>
            <person name="Zhang F."/>
            <person name="Jiang W."/>
            <person name="Ma Y."/>
            <person name="Chen M."/>
            <person name="Hao X."/>
            <person name="Li L."/>
            <person name="Tang Y."/>
            <person name="Lv G."/>
            <person name="Zhou Y."/>
            <person name="Sun X."/>
            <person name="Brodelius P.E."/>
            <person name="Rose J.K.C."/>
            <person name="Tang K."/>
        </authorList>
    </citation>
    <scope>NUCLEOTIDE SEQUENCE [LARGE SCALE GENOMIC DNA]</scope>
    <source>
        <strain evidence="8">cv. Huhao1</strain>
        <tissue evidence="7">Leaf</tissue>
    </source>
</reference>
<dbReference type="SUPFAM" id="SSF101936">
    <property type="entry name" value="DNA-binding pseudobarrel domain"/>
    <property type="match status" value="1"/>
</dbReference>
<dbReference type="GO" id="GO:0003677">
    <property type="term" value="F:DNA binding"/>
    <property type="evidence" value="ECO:0007669"/>
    <property type="project" value="UniProtKB-KW"/>
</dbReference>
<dbReference type="InterPro" id="IPR015300">
    <property type="entry name" value="DNA-bd_pseudobarrel_sf"/>
</dbReference>
<evidence type="ECO:0000256" key="5">
    <source>
        <dbReference type="ARBA" id="ARBA00023242"/>
    </source>
</evidence>
<evidence type="ECO:0000313" key="7">
    <source>
        <dbReference type="EMBL" id="PWA46752.1"/>
    </source>
</evidence>
<keyword evidence="7" id="KW-0560">Oxidoreductase</keyword>
<keyword evidence="4" id="KW-0804">Transcription</keyword>
<evidence type="ECO:0000256" key="4">
    <source>
        <dbReference type="ARBA" id="ARBA00023163"/>
    </source>
</evidence>
<keyword evidence="8" id="KW-1185">Reference proteome</keyword>
<dbReference type="Gene3D" id="2.40.330.10">
    <property type="entry name" value="DNA-binding pseudobarrel domain"/>
    <property type="match status" value="1"/>
</dbReference>
<dbReference type="AlphaFoldDB" id="A0A2U1LCM2"/>
<keyword evidence="5" id="KW-0539">Nucleus</keyword>
<accession>A0A2U1LCM2</accession>
<dbReference type="PANTHER" id="PTHR31140">
    <property type="entry name" value="B3 DOMAIN-CONTAINING TRANSCRIPTION FACTOR ABI3"/>
    <property type="match status" value="1"/>
</dbReference>
<keyword evidence="2" id="KW-0805">Transcription regulation</keyword>
<feature type="domain" description="Isopenicillin N synthase-like Fe(2+) 2OG dioxygenase" evidence="6">
    <location>
        <begin position="47"/>
        <end position="81"/>
    </location>
</feature>
<dbReference type="InterPro" id="IPR044861">
    <property type="entry name" value="IPNS-like_FE2OG_OXY"/>
</dbReference>
<dbReference type="PANTHER" id="PTHR31140:SF73">
    <property type="entry name" value="B3 DOMAIN-CONTAINING TRANSCRIPTION FACTOR FUS3"/>
    <property type="match status" value="1"/>
</dbReference>
<evidence type="ECO:0000313" key="8">
    <source>
        <dbReference type="Proteomes" id="UP000245207"/>
    </source>
</evidence>
<keyword evidence="7" id="KW-0223">Dioxygenase</keyword>
<sequence length="93" mass="10371">MVFLFPKKLQKSDVNNVGRIVLPKQPAETHLPRLLDDESMILPVIDMDGADVLSNGRLHTPFHRVVMNANKTRLSVGLFSMPKVGSIVKPPKE</sequence>
<keyword evidence="3" id="KW-0238">DNA-binding</keyword>
<dbReference type="InterPro" id="IPR027443">
    <property type="entry name" value="IPNS-like_sf"/>
</dbReference>
<comment type="subcellular location">
    <subcellularLocation>
        <location evidence="1">Nucleus</location>
    </subcellularLocation>
</comment>
<dbReference type="EMBL" id="PKPP01010122">
    <property type="protein sequence ID" value="PWA46752.1"/>
    <property type="molecule type" value="Genomic_DNA"/>
</dbReference>
<dbReference type="Gene3D" id="2.60.120.330">
    <property type="entry name" value="B-lactam Antibiotic, Isopenicillin N Synthase, Chain"/>
    <property type="match status" value="1"/>
</dbReference>
<dbReference type="SUPFAM" id="SSF51197">
    <property type="entry name" value="Clavaminate synthase-like"/>
    <property type="match status" value="1"/>
</dbReference>
<dbReference type="STRING" id="35608.A0A2U1LCM2"/>
<dbReference type="GO" id="GO:0005634">
    <property type="term" value="C:nucleus"/>
    <property type="evidence" value="ECO:0007669"/>
    <property type="project" value="UniProtKB-SubCell"/>
</dbReference>
<evidence type="ECO:0000256" key="1">
    <source>
        <dbReference type="ARBA" id="ARBA00004123"/>
    </source>
</evidence>
<gene>
    <name evidence="7" type="ORF">CTI12_AA504690</name>
</gene>
<dbReference type="GO" id="GO:0003700">
    <property type="term" value="F:DNA-binding transcription factor activity"/>
    <property type="evidence" value="ECO:0007669"/>
    <property type="project" value="InterPro"/>
</dbReference>
<evidence type="ECO:0000259" key="6">
    <source>
        <dbReference type="Pfam" id="PF03171"/>
    </source>
</evidence>
<dbReference type="Proteomes" id="UP000245207">
    <property type="component" value="Unassembled WGS sequence"/>
</dbReference>
<protein>
    <submittedName>
        <fullName evidence="7">Oxoglutarate/iron-dependent dioxygenase, Isopenicillin N synthase-like protein</fullName>
    </submittedName>
</protein>
<proteinExistence type="predicted"/>